<evidence type="ECO:0000313" key="1">
    <source>
        <dbReference type="EMBL" id="PYI31152.1"/>
    </source>
</evidence>
<accession>A0A2V5I7R6</accession>
<dbReference type="Pfam" id="PF13419">
    <property type="entry name" value="HAD_2"/>
    <property type="match status" value="1"/>
</dbReference>
<dbReference type="SFLD" id="SFLDS00003">
    <property type="entry name" value="Haloacid_Dehalogenase"/>
    <property type="match status" value="1"/>
</dbReference>
<dbReference type="InterPro" id="IPR023198">
    <property type="entry name" value="PGP-like_dom2"/>
</dbReference>
<dbReference type="PANTHER" id="PTHR43481:SF4">
    <property type="entry name" value="GLYCEROL-1-PHOSPHATE PHOSPHOHYDROLASE 1-RELATED"/>
    <property type="match status" value="1"/>
</dbReference>
<dbReference type="InterPro" id="IPR036412">
    <property type="entry name" value="HAD-like_sf"/>
</dbReference>
<dbReference type="EMBL" id="KZ825506">
    <property type="protein sequence ID" value="PYI31152.1"/>
    <property type="molecule type" value="Genomic_DNA"/>
</dbReference>
<gene>
    <name evidence="1" type="ORF">BP00DRAFT_475516</name>
</gene>
<keyword evidence="2" id="KW-1185">Reference proteome</keyword>
<dbReference type="SFLD" id="SFLDG01129">
    <property type="entry name" value="C1.5:_HAD__Beta-PGM__Phosphata"/>
    <property type="match status" value="1"/>
</dbReference>
<dbReference type="Gene3D" id="3.40.50.1000">
    <property type="entry name" value="HAD superfamily/HAD-like"/>
    <property type="match status" value="1"/>
</dbReference>
<dbReference type="PANTHER" id="PTHR43481">
    <property type="entry name" value="FRUCTOSE-1-PHOSPHATE PHOSPHATASE"/>
    <property type="match status" value="1"/>
</dbReference>
<organism evidence="1 2">
    <name type="scientific">Aspergillus indologenus CBS 114.80</name>
    <dbReference type="NCBI Taxonomy" id="1450541"/>
    <lineage>
        <taxon>Eukaryota</taxon>
        <taxon>Fungi</taxon>
        <taxon>Dikarya</taxon>
        <taxon>Ascomycota</taxon>
        <taxon>Pezizomycotina</taxon>
        <taxon>Eurotiomycetes</taxon>
        <taxon>Eurotiomycetidae</taxon>
        <taxon>Eurotiales</taxon>
        <taxon>Aspergillaceae</taxon>
        <taxon>Aspergillus</taxon>
        <taxon>Aspergillus subgen. Circumdati</taxon>
    </lineage>
</organism>
<dbReference type="AlphaFoldDB" id="A0A2V5I7R6"/>
<dbReference type="Proteomes" id="UP000248817">
    <property type="component" value="Unassembled WGS sequence"/>
</dbReference>
<proteinExistence type="predicted"/>
<dbReference type="InterPro" id="IPR023214">
    <property type="entry name" value="HAD_sf"/>
</dbReference>
<dbReference type="InterPro" id="IPR041492">
    <property type="entry name" value="HAD_2"/>
</dbReference>
<evidence type="ECO:0000313" key="2">
    <source>
        <dbReference type="Proteomes" id="UP000248817"/>
    </source>
</evidence>
<dbReference type="SUPFAM" id="SSF56784">
    <property type="entry name" value="HAD-like"/>
    <property type="match status" value="1"/>
</dbReference>
<reference evidence="1 2" key="1">
    <citation type="submission" date="2018-02" db="EMBL/GenBank/DDBJ databases">
        <title>The genomes of Aspergillus section Nigri reveals drivers in fungal speciation.</title>
        <authorList>
            <consortium name="DOE Joint Genome Institute"/>
            <person name="Vesth T.C."/>
            <person name="Nybo J."/>
            <person name="Theobald S."/>
            <person name="Brandl J."/>
            <person name="Frisvad J.C."/>
            <person name="Nielsen K.F."/>
            <person name="Lyhne E.K."/>
            <person name="Kogle M.E."/>
            <person name="Kuo A."/>
            <person name="Riley R."/>
            <person name="Clum A."/>
            <person name="Nolan M."/>
            <person name="Lipzen A."/>
            <person name="Salamov A."/>
            <person name="Henrissat B."/>
            <person name="Wiebenga A."/>
            <person name="De vries R.P."/>
            <person name="Grigoriev I.V."/>
            <person name="Mortensen U.H."/>
            <person name="Andersen M.R."/>
            <person name="Baker S.E."/>
        </authorList>
    </citation>
    <scope>NUCLEOTIDE SEQUENCE [LARGE SCALE GENOMIC DNA]</scope>
    <source>
        <strain evidence="1 2">CBS 114.80</strain>
    </source>
</reference>
<dbReference type="GO" id="GO:0050308">
    <property type="term" value="F:sugar-phosphatase activity"/>
    <property type="evidence" value="ECO:0007669"/>
    <property type="project" value="TreeGrafter"/>
</dbReference>
<dbReference type="Gene3D" id="1.10.150.240">
    <property type="entry name" value="Putative phosphatase, domain 2"/>
    <property type="match status" value="1"/>
</dbReference>
<dbReference type="InterPro" id="IPR051806">
    <property type="entry name" value="HAD-like_SPP"/>
</dbReference>
<protein>
    <submittedName>
        <fullName evidence="1">2-deoxyglucose-6-phosphate phosphatase</fullName>
    </submittedName>
</protein>
<name>A0A2V5I7R6_9EURO</name>
<sequence length="238" mass="25957">MTQSFQSAGRTERHAFAGVLLDFDGTIIDSTEAIVENWTRVAAELGLDHRDILRASHGRRSIDVLKELDPTKANWEYVSAMEARIPLLSSTPAVEIAGARRLLEQLNHYSIPHAIVTSGSKALLDAWLSILQLPRAVKATTAEDVKIGKPDPEGYRMAKKKLLQHRSGEGEVLVMEDAPAGIVAGKAAGCKVLAVTTTHTVQQLKEAGADWVVRDHRFVEFEDPAGSGDMCLTFHALL</sequence>